<organism evidence="4 5">
    <name type="scientific">Paraphoma chrysanthemicola</name>
    <dbReference type="NCBI Taxonomy" id="798071"/>
    <lineage>
        <taxon>Eukaryota</taxon>
        <taxon>Fungi</taxon>
        <taxon>Dikarya</taxon>
        <taxon>Ascomycota</taxon>
        <taxon>Pezizomycotina</taxon>
        <taxon>Dothideomycetes</taxon>
        <taxon>Pleosporomycetidae</taxon>
        <taxon>Pleosporales</taxon>
        <taxon>Pleosporineae</taxon>
        <taxon>Phaeosphaeriaceae</taxon>
        <taxon>Paraphoma</taxon>
    </lineage>
</organism>
<feature type="compositionally biased region" description="Pro residues" evidence="2">
    <location>
        <begin position="472"/>
        <end position="482"/>
    </location>
</feature>
<evidence type="ECO:0000313" key="4">
    <source>
        <dbReference type="EMBL" id="KAH7070920.1"/>
    </source>
</evidence>
<dbReference type="OrthoDB" id="5032844at2759"/>
<feature type="compositionally biased region" description="Low complexity" evidence="2">
    <location>
        <begin position="596"/>
        <end position="609"/>
    </location>
</feature>
<reference evidence="4" key="1">
    <citation type="journal article" date="2021" name="Nat. Commun.">
        <title>Genetic determinants of endophytism in the Arabidopsis root mycobiome.</title>
        <authorList>
            <person name="Mesny F."/>
            <person name="Miyauchi S."/>
            <person name="Thiergart T."/>
            <person name="Pickel B."/>
            <person name="Atanasova L."/>
            <person name="Karlsson M."/>
            <person name="Huettel B."/>
            <person name="Barry K.W."/>
            <person name="Haridas S."/>
            <person name="Chen C."/>
            <person name="Bauer D."/>
            <person name="Andreopoulos W."/>
            <person name="Pangilinan J."/>
            <person name="LaButti K."/>
            <person name="Riley R."/>
            <person name="Lipzen A."/>
            <person name="Clum A."/>
            <person name="Drula E."/>
            <person name="Henrissat B."/>
            <person name="Kohler A."/>
            <person name="Grigoriev I.V."/>
            <person name="Martin F.M."/>
            <person name="Hacquard S."/>
        </authorList>
    </citation>
    <scope>NUCLEOTIDE SEQUENCE</scope>
    <source>
        <strain evidence="4">MPI-SDFR-AT-0120</strain>
    </source>
</reference>
<evidence type="ECO:0000256" key="1">
    <source>
        <dbReference type="PROSITE-ProRule" id="PRU00042"/>
    </source>
</evidence>
<comment type="caution">
    <text evidence="4">The sequence shown here is derived from an EMBL/GenBank/DDBJ whole genome shotgun (WGS) entry which is preliminary data.</text>
</comment>
<evidence type="ECO:0000313" key="5">
    <source>
        <dbReference type="Proteomes" id="UP000813461"/>
    </source>
</evidence>
<evidence type="ECO:0000256" key="2">
    <source>
        <dbReference type="SAM" id="MobiDB-lite"/>
    </source>
</evidence>
<feature type="compositionally biased region" description="Low complexity" evidence="2">
    <location>
        <begin position="42"/>
        <end position="94"/>
    </location>
</feature>
<keyword evidence="1" id="KW-0479">Metal-binding</keyword>
<name>A0A8K0QT98_9PLEO</name>
<evidence type="ECO:0000259" key="3">
    <source>
        <dbReference type="PROSITE" id="PS50157"/>
    </source>
</evidence>
<dbReference type="AlphaFoldDB" id="A0A8K0QT98"/>
<dbReference type="InterPro" id="IPR013087">
    <property type="entry name" value="Znf_C2H2_type"/>
</dbReference>
<keyword evidence="5" id="KW-1185">Reference proteome</keyword>
<feature type="compositionally biased region" description="Low complexity" evidence="2">
    <location>
        <begin position="547"/>
        <end position="571"/>
    </location>
</feature>
<keyword evidence="1" id="KW-0862">Zinc</keyword>
<dbReference type="PROSITE" id="PS50157">
    <property type="entry name" value="ZINC_FINGER_C2H2_2"/>
    <property type="match status" value="1"/>
</dbReference>
<dbReference type="EMBL" id="JAGMVJ010000025">
    <property type="protein sequence ID" value="KAH7070920.1"/>
    <property type="molecule type" value="Genomic_DNA"/>
</dbReference>
<sequence length="643" mass="72285">MEDNLDIPEESMRHIEALLARHPPHLIQRMFSQAMESRRSSVASSFMSTSTSNTSSSASSGSSWRSRLSIASTFSSSTGSSDMAPSIASSTSSRSRMRRAEPRSYPVGLDPTRPVPALLTPASDVSSPLDVKHEPNFTPTDDLSVASPGAFFDKEQSGDPFMFCTYCAEQKSLKTFKAKSDWKKHEMRMHETGEDWPCIVIGCNRIFDRQKDFVKHHQRYHSGRPLPSLTDIGITLLPRRVFGCGFDKCKEVSIGWDERCDHVAKHMKNGASFEQWKYSNVIRNLIRQEALHDTWKDLVACLDERLRESRSHISWCPDNTRILRQKLQCCDLRPSREEVLITAMALRSDIPLESVHQQLPLGFVTPSRDSVPHGDKLSREQRMQILIGNSNPQLSRSRLASINAALLRVSSTLSHGTSFDCGSSPFIEPESPAVDNTGRRISYMDVDPGDFLDVAQPAIPDIPHPMSVPPPMDPPPMAPLPHTPAMDHQQPHTPTDDFNEQAKPPANPLGWCYPSYFDAAPQFEESQYYERPSFGQIISKPLHKIGSRLSSGSRQSSPHSSHMRSSSQMSQNQQDMGTNFAMQNNTGAMGMRHSPQHVQQQQHLPQHQQQHPHFHAMSHPPHQHFRTSSSMQHDQLHGYPSQI</sequence>
<feature type="compositionally biased region" description="Basic residues" evidence="2">
    <location>
        <begin position="610"/>
        <end position="625"/>
    </location>
</feature>
<dbReference type="SMART" id="SM00355">
    <property type="entry name" value="ZnF_C2H2"/>
    <property type="match status" value="3"/>
</dbReference>
<feature type="region of interest" description="Disordered" evidence="2">
    <location>
        <begin position="472"/>
        <end position="505"/>
    </location>
</feature>
<feature type="domain" description="C2H2-type" evidence="3">
    <location>
        <begin position="196"/>
        <end position="226"/>
    </location>
</feature>
<dbReference type="PROSITE" id="PS00028">
    <property type="entry name" value="ZINC_FINGER_C2H2_1"/>
    <property type="match status" value="1"/>
</dbReference>
<feature type="compositionally biased region" description="Polar residues" evidence="2">
    <location>
        <begin position="572"/>
        <end position="587"/>
    </location>
</feature>
<dbReference type="PANTHER" id="PTHR35391">
    <property type="entry name" value="C2H2-TYPE DOMAIN-CONTAINING PROTEIN-RELATED"/>
    <property type="match status" value="1"/>
</dbReference>
<protein>
    <recommendedName>
        <fullName evidence="3">C2H2-type domain-containing protein</fullName>
    </recommendedName>
</protein>
<accession>A0A8K0QT98</accession>
<proteinExistence type="predicted"/>
<feature type="region of interest" description="Disordered" evidence="2">
    <location>
        <begin position="42"/>
        <end position="113"/>
    </location>
</feature>
<dbReference type="Proteomes" id="UP000813461">
    <property type="component" value="Unassembled WGS sequence"/>
</dbReference>
<dbReference type="PANTHER" id="PTHR35391:SF3">
    <property type="entry name" value="FINGER DOMAIN PROTEIN, PUTATIVE (AFU_ORTHOLOGUE AFUA_8G04300)-RELATED"/>
    <property type="match status" value="1"/>
</dbReference>
<feature type="region of interest" description="Disordered" evidence="2">
    <location>
        <begin position="546"/>
        <end position="643"/>
    </location>
</feature>
<dbReference type="GO" id="GO:0008270">
    <property type="term" value="F:zinc ion binding"/>
    <property type="evidence" value="ECO:0007669"/>
    <property type="project" value="UniProtKB-KW"/>
</dbReference>
<gene>
    <name evidence="4" type="ORF">FB567DRAFT_538863</name>
</gene>
<keyword evidence="1" id="KW-0863">Zinc-finger</keyword>